<accession>A0A4S4KBF1</accession>
<sequence length="234" mass="24532">MSSVNLSILSFALSSWLDGSAQLRRSLILFPLEFGSVHHDSEPPSSSQAAASSGELEQLSLVDSLLQWLTRPAKDMNEAGKAVLGALDISSSVLFLRLLGSGPILPYILNPLSITLALPRKLSIGPVKWSHVVLMCILLSALHEAQRTSVAAGLTWLRLKKAASKNENVGEIILRGEALEAHGDGSNTEDVEECVICSGVGYDAPLPDAPTSSSGTPHSAAGAPSLGPLEAFCA</sequence>
<feature type="non-terminal residue" evidence="1">
    <location>
        <position position="234"/>
    </location>
</feature>
<dbReference type="EMBL" id="SGPK01001256">
    <property type="protein sequence ID" value="THG93609.1"/>
    <property type="molecule type" value="Genomic_DNA"/>
</dbReference>
<name>A0A4S4KBF1_9AGAM</name>
<dbReference type="Proteomes" id="UP000308199">
    <property type="component" value="Unassembled WGS sequence"/>
</dbReference>
<dbReference type="OrthoDB" id="3243505at2759"/>
<keyword evidence="2" id="KW-1185">Reference proteome</keyword>
<comment type="caution">
    <text evidence="1">The sequence shown here is derived from an EMBL/GenBank/DDBJ whole genome shotgun (WGS) entry which is preliminary data.</text>
</comment>
<gene>
    <name evidence="1" type="ORF">EW145_g8332</name>
</gene>
<evidence type="ECO:0000313" key="1">
    <source>
        <dbReference type="EMBL" id="THG93609.1"/>
    </source>
</evidence>
<protein>
    <submittedName>
        <fullName evidence="1">Uncharacterized protein</fullName>
    </submittedName>
</protein>
<evidence type="ECO:0000313" key="2">
    <source>
        <dbReference type="Proteomes" id="UP000308199"/>
    </source>
</evidence>
<organism evidence="1 2">
    <name type="scientific">Phellinidium pouzarii</name>
    <dbReference type="NCBI Taxonomy" id="167371"/>
    <lineage>
        <taxon>Eukaryota</taxon>
        <taxon>Fungi</taxon>
        <taxon>Dikarya</taxon>
        <taxon>Basidiomycota</taxon>
        <taxon>Agaricomycotina</taxon>
        <taxon>Agaricomycetes</taxon>
        <taxon>Hymenochaetales</taxon>
        <taxon>Hymenochaetaceae</taxon>
        <taxon>Phellinidium</taxon>
    </lineage>
</organism>
<reference evidence="1 2" key="1">
    <citation type="submission" date="2019-02" db="EMBL/GenBank/DDBJ databases">
        <title>Genome sequencing of the rare red list fungi Phellinidium pouzarii.</title>
        <authorList>
            <person name="Buettner E."/>
            <person name="Kellner H."/>
        </authorList>
    </citation>
    <scope>NUCLEOTIDE SEQUENCE [LARGE SCALE GENOMIC DNA]</scope>
    <source>
        <strain evidence="1 2">DSM 108285</strain>
    </source>
</reference>
<dbReference type="AlphaFoldDB" id="A0A4S4KBF1"/>
<proteinExistence type="predicted"/>